<evidence type="ECO:0000313" key="2">
    <source>
        <dbReference type="Proteomes" id="UP000194606"/>
    </source>
</evidence>
<evidence type="ECO:0000313" key="1">
    <source>
        <dbReference type="EMBL" id="OUK02825.1"/>
    </source>
</evidence>
<gene>
    <name evidence="1" type="ORF">BZZ03_10685</name>
</gene>
<name>A0A252CAK6_9LACT</name>
<reference evidence="1 2" key="1">
    <citation type="submission" date="2017-02" db="EMBL/GenBank/DDBJ databases">
        <authorList>
            <person name="Peterson S.W."/>
        </authorList>
    </citation>
    <scope>NUCLEOTIDE SEQUENCE [LARGE SCALE GENOMIC DNA]</scope>
    <source>
        <strain evidence="1">159469</strain>
    </source>
</reference>
<comment type="caution">
    <text evidence="1">The sequence shown here is derived from an EMBL/GenBank/DDBJ whole genome shotgun (WGS) entry which is preliminary data.</text>
</comment>
<dbReference type="AlphaFoldDB" id="A0A252CAK6"/>
<sequence>MSVSDFKGTTNIKKQFNSPGILQADISEGEAVVRIGETEKVLENKQPLRLSDKDDLKIQGEFSGKIVYLQEGN</sequence>
<proteinExistence type="predicted"/>
<dbReference type="EMBL" id="MUIZ01000010">
    <property type="protein sequence ID" value="OUK02825.1"/>
    <property type="molecule type" value="Genomic_DNA"/>
</dbReference>
<organism evidence="1 2">
    <name type="scientific">Lactococcus petauri</name>
    <dbReference type="NCBI Taxonomy" id="1940789"/>
    <lineage>
        <taxon>Bacteria</taxon>
        <taxon>Bacillati</taxon>
        <taxon>Bacillota</taxon>
        <taxon>Bacilli</taxon>
        <taxon>Lactobacillales</taxon>
        <taxon>Streptococcaceae</taxon>
        <taxon>Lactococcus</taxon>
    </lineage>
</organism>
<protein>
    <submittedName>
        <fullName evidence="1">Uncharacterized protein</fullName>
    </submittedName>
</protein>
<dbReference type="RefSeq" id="WP_086583288.1">
    <property type="nucleotide sequence ID" value="NZ_MUIZ01000010.1"/>
</dbReference>
<dbReference type="Proteomes" id="UP000194606">
    <property type="component" value="Unassembled WGS sequence"/>
</dbReference>
<accession>A0A252CAK6</accession>